<evidence type="ECO:0000256" key="2">
    <source>
        <dbReference type="ARBA" id="ARBA00023002"/>
    </source>
</evidence>
<dbReference type="Gene3D" id="3.50.50.60">
    <property type="entry name" value="FAD/NAD(P)-binding domain"/>
    <property type="match status" value="1"/>
</dbReference>
<dbReference type="AlphaFoldDB" id="A0A1A5HW77"/>
<name>A0A1A5HW77_RHILI</name>
<dbReference type="Gene3D" id="3.30.9.10">
    <property type="entry name" value="D-Amino Acid Oxidase, subunit A, domain 2"/>
    <property type="match status" value="1"/>
</dbReference>
<reference evidence="5" key="1">
    <citation type="submission" date="2016-06" db="EMBL/GenBank/DDBJ databases">
        <title>NZP2037 Pacbio-Illumina hybrid assembly.</title>
        <authorList>
            <person name="Ramsay J.P."/>
        </authorList>
    </citation>
    <scope>NUCLEOTIDE SEQUENCE [LARGE SCALE GENOMIC DNA]</scope>
    <source>
        <strain evidence="5">R7ANS::ICEMlSym2042</strain>
    </source>
</reference>
<dbReference type="GO" id="GO:0005886">
    <property type="term" value="C:plasma membrane"/>
    <property type="evidence" value="ECO:0007669"/>
    <property type="project" value="TreeGrafter"/>
</dbReference>
<keyword evidence="4" id="KW-0813">Transport</keyword>
<dbReference type="PANTHER" id="PTHR13847">
    <property type="entry name" value="SARCOSINE DEHYDROGENASE-RELATED"/>
    <property type="match status" value="1"/>
</dbReference>
<dbReference type="GO" id="GO:0055130">
    <property type="term" value="P:D-alanine catabolic process"/>
    <property type="evidence" value="ECO:0007669"/>
    <property type="project" value="TreeGrafter"/>
</dbReference>
<gene>
    <name evidence="4" type="ORF">BAE39_15840</name>
</gene>
<sequence>MTSFPFTEAMPIQFQAPLPKASEVVVIGGGVIGVTTALFLARRNISVTLLEKGRIAGEQSSRNWGWIRQQGRDADELPVVIEAQRLWRQLAEECGEDIGLRQTGVTYLARTDKEMAGFAKFLKIAQIHGVDTRLLDQGETAKLIPAMSRSFKGAMTTPSDMRAEPWVAVPALARLAAREGVTVIENCAARKLDISAGRVSGVWTEQGRIATSSAVVASGAWTSLFLRTHGVSIPQLSVRATVAATGPMPEIHSGAVADDHIAFRRRQDGGYTLASGGTSQLYVGPDAFRHATKFVPALVANPFGTSYLPAAPRGYPDGWSTPRRWNADEESPFERMRILNPAPKASALRDIEREFTALFPQFKTVPIKANWAGMIDAMPDVVPVVDRAAEIPGLVVATGMSGHGFGIGPGMGRVVSDLVQGNEIGHDLHRFRQSRFSDGSPVKLGPSL</sequence>
<dbReference type="PANTHER" id="PTHR13847:SF280">
    <property type="entry name" value="D-AMINO ACID DEHYDROGENASE"/>
    <property type="match status" value="1"/>
</dbReference>
<evidence type="ECO:0000313" key="5">
    <source>
        <dbReference type="Proteomes" id="UP000093748"/>
    </source>
</evidence>
<evidence type="ECO:0000259" key="3">
    <source>
        <dbReference type="Pfam" id="PF01266"/>
    </source>
</evidence>
<dbReference type="RefSeq" id="WP_032929163.1">
    <property type="nucleotide sequence ID" value="NZ_LZTH01000012.1"/>
</dbReference>
<evidence type="ECO:0000256" key="1">
    <source>
        <dbReference type="ARBA" id="ARBA00009410"/>
    </source>
</evidence>
<protein>
    <submittedName>
        <fullName evidence="4">PTS sugar transporter subunit IID</fullName>
    </submittedName>
</protein>
<feature type="domain" description="FAD dependent oxidoreductase" evidence="3">
    <location>
        <begin position="24"/>
        <end position="418"/>
    </location>
</feature>
<comment type="caution">
    <text evidence="4">The sequence shown here is derived from an EMBL/GenBank/DDBJ whole genome shotgun (WGS) entry which is preliminary data.</text>
</comment>
<proteinExistence type="inferred from homology"/>
<dbReference type="SUPFAM" id="SSF51905">
    <property type="entry name" value="FAD/NAD(P)-binding domain"/>
    <property type="match status" value="1"/>
</dbReference>
<keyword evidence="4" id="KW-0762">Sugar transport</keyword>
<dbReference type="GO" id="GO:0005737">
    <property type="term" value="C:cytoplasm"/>
    <property type="evidence" value="ECO:0007669"/>
    <property type="project" value="TreeGrafter"/>
</dbReference>
<comment type="similarity">
    <text evidence="1">Belongs to the DadA oxidoreductase family.</text>
</comment>
<dbReference type="GO" id="GO:0008718">
    <property type="term" value="F:D-amino-acid dehydrogenase activity"/>
    <property type="evidence" value="ECO:0007669"/>
    <property type="project" value="TreeGrafter"/>
</dbReference>
<accession>A0A1A5HW77</accession>
<dbReference type="Proteomes" id="UP000093748">
    <property type="component" value="Unassembled WGS sequence"/>
</dbReference>
<dbReference type="OrthoDB" id="9787190at2"/>
<dbReference type="InterPro" id="IPR036188">
    <property type="entry name" value="FAD/NAD-bd_sf"/>
</dbReference>
<dbReference type="GeneID" id="66685540"/>
<dbReference type="EMBL" id="LZTJ01000012">
    <property type="protein sequence ID" value="OBP77469.1"/>
    <property type="molecule type" value="Genomic_DNA"/>
</dbReference>
<dbReference type="Pfam" id="PF01266">
    <property type="entry name" value="DAO"/>
    <property type="match status" value="1"/>
</dbReference>
<evidence type="ECO:0000313" key="4">
    <source>
        <dbReference type="EMBL" id="OBP77469.1"/>
    </source>
</evidence>
<keyword evidence="2" id="KW-0560">Oxidoreductase</keyword>
<dbReference type="InterPro" id="IPR006076">
    <property type="entry name" value="FAD-dep_OxRdtase"/>
</dbReference>
<organism evidence="4 5">
    <name type="scientific">Rhizobium loti</name>
    <name type="common">Mesorhizobium loti</name>
    <dbReference type="NCBI Taxonomy" id="381"/>
    <lineage>
        <taxon>Bacteria</taxon>
        <taxon>Pseudomonadati</taxon>
        <taxon>Pseudomonadota</taxon>
        <taxon>Alphaproteobacteria</taxon>
        <taxon>Hyphomicrobiales</taxon>
        <taxon>Phyllobacteriaceae</taxon>
        <taxon>Mesorhizobium</taxon>
    </lineage>
</organism>